<sequence length="423" mass="45733">MLGLLKKSAAIVLALNAAISLATPIDSGAGIEKRASGFANAVYFTNWGIYGRNFQPADLSSSDITHVLYSFMNVQSDGTVFSSDTYADYEKHYPTDSWNDVGNNAYGCVKQLYLLKKQNRNLKLMLSIGGWTYSSTFPAAASTAATRKKFAQTSVAFLKDWGFDGIDIDWEYPKDATEAQNMVLLLQAIRSELDSYAAQYAKGHHFLISIAAPAGPEHYNVLKLADLGKVLDYVNLMAYDYAGSWSTASGHDANLFASTQNANSTPYNTNDAVAAYIKGGVPASKIVLGMPIYGRSFEQTAGIGKPFNGIGSGSWEAGVWDYKALPRPGATVQCDNAVQGCYSYDSSTKELISFDTPAVISAKVSWLKSKGLGGSMFWEASADKTGSDSLISTSRKGLGSLDTTQNYLDYPNSQYDNIKKGMN</sequence>
<dbReference type="EMBL" id="JANJQO010000001">
    <property type="protein sequence ID" value="KAJ2984354.1"/>
    <property type="molecule type" value="Genomic_DNA"/>
</dbReference>
<name>A0ACC1P112_9HYPO</name>
<comment type="caution">
    <text evidence="1">The sequence shown here is derived from an EMBL/GenBank/DDBJ whole genome shotgun (WGS) entry which is preliminary data.</text>
</comment>
<proteinExistence type="predicted"/>
<evidence type="ECO:0000313" key="2">
    <source>
        <dbReference type="Proteomes" id="UP001143910"/>
    </source>
</evidence>
<organism evidence="1 2">
    <name type="scientific">Zarea fungicola</name>
    <dbReference type="NCBI Taxonomy" id="93591"/>
    <lineage>
        <taxon>Eukaryota</taxon>
        <taxon>Fungi</taxon>
        <taxon>Dikarya</taxon>
        <taxon>Ascomycota</taxon>
        <taxon>Pezizomycotina</taxon>
        <taxon>Sordariomycetes</taxon>
        <taxon>Hypocreomycetidae</taxon>
        <taxon>Hypocreales</taxon>
        <taxon>Cordycipitaceae</taxon>
        <taxon>Zarea</taxon>
    </lineage>
</organism>
<accession>A0ACC1P112</accession>
<gene>
    <name evidence="1" type="ORF">NQ176_g17</name>
</gene>
<reference evidence="1" key="1">
    <citation type="submission" date="2022-08" db="EMBL/GenBank/DDBJ databases">
        <title>Genome Sequence of Lecanicillium fungicola.</title>
        <authorList>
            <person name="Buettner E."/>
        </authorList>
    </citation>
    <scope>NUCLEOTIDE SEQUENCE</scope>
    <source>
        <strain evidence="1">Babe33</strain>
    </source>
</reference>
<dbReference type="Proteomes" id="UP001143910">
    <property type="component" value="Unassembled WGS sequence"/>
</dbReference>
<keyword evidence="2" id="KW-1185">Reference proteome</keyword>
<evidence type="ECO:0000313" key="1">
    <source>
        <dbReference type="EMBL" id="KAJ2984354.1"/>
    </source>
</evidence>
<protein>
    <submittedName>
        <fullName evidence="1">Uncharacterized protein</fullName>
    </submittedName>
</protein>